<protein>
    <recommendedName>
        <fullName evidence="4 5">Translation initiation factor IF-3</fullName>
    </recommendedName>
</protein>
<evidence type="ECO:0000313" key="8">
    <source>
        <dbReference type="EMBL" id="OGG59967.1"/>
    </source>
</evidence>
<comment type="similarity">
    <text evidence="1 5">Belongs to the IF-3 family.</text>
</comment>
<organism evidence="8 9">
    <name type="scientific">Candidatus Kaiserbacteria bacterium RIFCSPHIGHO2_02_FULL_50_50</name>
    <dbReference type="NCBI Taxonomy" id="1798492"/>
    <lineage>
        <taxon>Bacteria</taxon>
        <taxon>Candidatus Kaiseribacteriota</taxon>
    </lineage>
</organism>
<evidence type="ECO:0000259" key="6">
    <source>
        <dbReference type="Pfam" id="PF00707"/>
    </source>
</evidence>
<dbReference type="GO" id="GO:0043022">
    <property type="term" value="F:ribosome binding"/>
    <property type="evidence" value="ECO:0007669"/>
    <property type="project" value="TreeGrafter"/>
</dbReference>
<evidence type="ECO:0000313" key="9">
    <source>
        <dbReference type="Proteomes" id="UP000178794"/>
    </source>
</evidence>
<dbReference type="Proteomes" id="UP000178794">
    <property type="component" value="Unassembled WGS sequence"/>
</dbReference>
<reference evidence="8 9" key="1">
    <citation type="journal article" date="2016" name="Nat. Commun.">
        <title>Thousands of microbial genomes shed light on interconnected biogeochemical processes in an aquifer system.</title>
        <authorList>
            <person name="Anantharaman K."/>
            <person name="Brown C.T."/>
            <person name="Hug L.A."/>
            <person name="Sharon I."/>
            <person name="Castelle C.J."/>
            <person name="Probst A.J."/>
            <person name="Thomas B.C."/>
            <person name="Singh A."/>
            <person name="Wilkins M.J."/>
            <person name="Karaoz U."/>
            <person name="Brodie E.L."/>
            <person name="Williams K.H."/>
            <person name="Hubbard S.S."/>
            <person name="Banfield J.F."/>
        </authorList>
    </citation>
    <scope>NUCLEOTIDE SEQUENCE [LARGE SCALE GENOMIC DNA]</scope>
</reference>
<dbReference type="NCBIfam" id="TIGR00168">
    <property type="entry name" value="infC"/>
    <property type="match status" value="1"/>
</dbReference>
<comment type="subunit">
    <text evidence="5">Monomer.</text>
</comment>
<keyword evidence="3 5" id="KW-0648">Protein biosynthesis</keyword>
<sequence length="175" mass="19794">MLFTLKPNLRINTDIRAHELRVIAADGENIGILSRADALAQAKEAGLDLILINEESKPPIAKIVDYGKYLYELKKKAKEVKAKSHTTETKGIQVKVATGDGDLAVKAKRAAEWLQERHRVKVDLFLSGRYKYMDQAFLKERLERFLKLIPGEHRMAEPIKKSPKGFSTIIEAVKK</sequence>
<comment type="caution">
    <text evidence="8">The sequence shown here is derived from an EMBL/GenBank/DDBJ whole genome shotgun (WGS) entry which is preliminary data.</text>
</comment>
<dbReference type="GO" id="GO:0005737">
    <property type="term" value="C:cytoplasm"/>
    <property type="evidence" value="ECO:0007669"/>
    <property type="project" value="UniProtKB-SubCell"/>
</dbReference>
<evidence type="ECO:0000256" key="3">
    <source>
        <dbReference type="ARBA" id="ARBA00022917"/>
    </source>
</evidence>
<dbReference type="InterPro" id="IPR036788">
    <property type="entry name" value="T_IF-3_C_sf"/>
</dbReference>
<dbReference type="SUPFAM" id="SSF55200">
    <property type="entry name" value="Translation initiation factor IF3, C-terminal domain"/>
    <property type="match status" value="1"/>
</dbReference>
<dbReference type="GO" id="GO:0032790">
    <property type="term" value="P:ribosome disassembly"/>
    <property type="evidence" value="ECO:0007669"/>
    <property type="project" value="TreeGrafter"/>
</dbReference>
<dbReference type="EMBL" id="MFLF01000012">
    <property type="protein sequence ID" value="OGG59967.1"/>
    <property type="molecule type" value="Genomic_DNA"/>
</dbReference>
<keyword evidence="2 5" id="KW-0396">Initiation factor</keyword>
<dbReference type="STRING" id="1798492.A3C89_03300"/>
<name>A0A1F6DF68_9BACT</name>
<comment type="function">
    <text evidence="5">IF-3 binds to the 30S ribosomal subunit and shifts the equilibrium between 70S ribosomes and their 50S and 30S subunits in favor of the free subunits, thus enhancing the availability of 30S subunits on which protein synthesis initiation begins.</text>
</comment>
<dbReference type="InterPro" id="IPR019813">
    <property type="entry name" value="Translation_initiation_fac3_CS"/>
</dbReference>
<dbReference type="SUPFAM" id="SSF54364">
    <property type="entry name" value="Translation initiation factor IF3, N-terminal domain"/>
    <property type="match status" value="1"/>
</dbReference>
<dbReference type="Pfam" id="PF05198">
    <property type="entry name" value="IF3_N"/>
    <property type="match status" value="1"/>
</dbReference>
<evidence type="ECO:0000256" key="5">
    <source>
        <dbReference type="RuleBase" id="RU000646"/>
    </source>
</evidence>
<dbReference type="InterPro" id="IPR001288">
    <property type="entry name" value="Translation_initiation_fac_3"/>
</dbReference>
<dbReference type="PANTHER" id="PTHR10938:SF0">
    <property type="entry name" value="TRANSLATION INITIATION FACTOR IF-3, MITOCHONDRIAL"/>
    <property type="match status" value="1"/>
</dbReference>
<evidence type="ECO:0000259" key="7">
    <source>
        <dbReference type="Pfam" id="PF05198"/>
    </source>
</evidence>
<dbReference type="Gene3D" id="3.30.110.10">
    <property type="entry name" value="Translation initiation factor 3 (IF-3), C-terminal domain"/>
    <property type="match status" value="1"/>
</dbReference>
<dbReference type="Pfam" id="PF00707">
    <property type="entry name" value="IF3_C"/>
    <property type="match status" value="1"/>
</dbReference>
<feature type="domain" description="Translation initiation factor 3 C-terminal" evidence="6">
    <location>
        <begin position="88"/>
        <end position="149"/>
    </location>
</feature>
<accession>A0A1F6DF68</accession>
<feature type="domain" description="Translation initiation factor 3 N-terminal" evidence="7">
    <location>
        <begin position="11"/>
        <end position="79"/>
    </location>
</feature>
<dbReference type="InterPro" id="IPR019814">
    <property type="entry name" value="Translation_initiation_fac_3_N"/>
</dbReference>
<dbReference type="Gene3D" id="3.10.20.80">
    <property type="entry name" value="Translation initiation factor 3 (IF-3), N-terminal domain"/>
    <property type="match status" value="1"/>
</dbReference>
<dbReference type="InterPro" id="IPR019815">
    <property type="entry name" value="Translation_initiation_fac_3_C"/>
</dbReference>
<dbReference type="PROSITE" id="PS00938">
    <property type="entry name" value="IF3"/>
    <property type="match status" value="1"/>
</dbReference>
<dbReference type="InterPro" id="IPR036787">
    <property type="entry name" value="T_IF-3_N_sf"/>
</dbReference>
<proteinExistence type="inferred from homology"/>
<dbReference type="AlphaFoldDB" id="A0A1F6DF68"/>
<evidence type="ECO:0000256" key="2">
    <source>
        <dbReference type="ARBA" id="ARBA00022540"/>
    </source>
</evidence>
<comment type="subcellular location">
    <subcellularLocation>
        <location evidence="5">Cytoplasm</location>
    </subcellularLocation>
</comment>
<evidence type="ECO:0000256" key="4">
    <source>
        <dbReference type="NCBIfam" id="TIGR00168"/>
    </source>
</evidence>
<evidence type="ECO:0000256" key="1">
    <source>
        <dbReference type="ARBA" id="ARBA00005439"/>
    </source>
</evidence>
<gene>
    <name evidence="8" type="ORF">A3C89_03300</name>
</gene>
<dbReference type="PANTHER" id="PTHR10938">
    <property type="entry name" value="TRANSLATION INITIATION FACTOR IF-3"/>
    <property type="match status" value="1"/>
</dbReference>
<dbReference type="GO" id="GO:0003743">
    <property type="term" value="F:translation initiation factor activity"/>
    <property type="evidence" value="ECO:0007669"/>
    <property type="project" value="UniProtKB-UniRule"/>
</dbReference>